<evidence type="ECO:0000256" key="2">
    <source>
        <dbReference type="HAMAP-Rule" id="MF_00612"/>
    </source>
</evidence>
<dbReference type="InterPro" id="IPR023006">
    <property type="entry name" value="YchJ-like"/>
</dbReference>
<evidence type="ECO:0000313" key="5">
    <source>
        <dbReference type="Proteomes" id="UP000005012"/>
    </source>
</evidence>
<evidence type="ECO:0000313" key="4">
    <source>
        <dbReference type="EMBL" id="AFH92036.1"/>
    </source>
</evidence>
<dbReference type="PANTHER" id="PTHR33747:SF1">
    <property type="entry name" value="ADENYLATE CYCLASE-ASSOCIATED CAP C-TERMINAL DOMAIN-CONTAINING PROTEIN"/>
    <property type="match status" value="1"/>
</dbReference>
<reference evidence="4 5" key="1">
    <citation type="journal article" date="2012" name="J. Bacteriol.">
        <title>Complete Genome Sequence of Providencia stuartii Clinical Isolate MRSN 2154.</title>
        <authorList>
            <person name="Clifford R.J."/>
            <person name="Hang J."/>
            <person name="Riley M.C."/>
            <person name="Onmus-Leone F."/>
            <person name="Kuschner R.A."/>
            <person name="Lesho E.P."/>
            <person name="Waterman P.E."/>
        </authorList>
    </citation>
    <scope>NUCLEOTIDE SEQUENCE [LARGE SCALE GENOMIC DNA]</scope>
    <source>
        <strain evidence="4 5">MRSN 2154</strain>
    </source>
</reference>
<dbReference type="GeneID" id="93519128"/>
<organism evidence="4 5">
    <name type="scientific">Providencia stuartii (strain MRSN 2154)</name>
    <dbReference type="NCBI Taxonomy" id="1157951"/>
    <lineage>
        <taxon>Bacteria</taxon>
        <taxon>Pseudomonadati</taxon>
        <taxon>Pseudomonadota</taxon>
        <taxon>Gammaproteobacteria</taxon>
        <taxon>Enterobacterales</taxon>
        <taxon>Morganellaceae</taxon>
        <taxon>Providencia</taxon>
    </lineage>
</organism>
<dbReference type="PATRIC" id="fig|1157951.4.peg.136"/>
<dbReference type="HAMAP" id="MF_00612">
    <property type="entry name" value="UPF0225"/>
    <property type="match status" value="1"/>
</dbReference>
<feature type="domain" description="YchJ-like middle NTF2-like" evidence="3">
    <location>
        <begin position="33"/>
        <end position="133"/>
    </location>
</feature>
<dbReference type="EMBL" id="CP003488">
    <property type="protein sequence ID" value="AFH92036.1"/>
    <property type="molecule type" value="Genomic_DNA"/>
</dbReference>
<protein>
    <recommendedName>
        <fullName evidence="2">UPF0225 protein S70_00675</fullName>
    </recommendedName>
</protein>
<dbReference type="Proteomes" id="UP000005012">
    <property type="component" value="Chromosome"/>
</dbReference>
<sequence>MEQSLNNCCFCGNSLPFSQCCQPYLDNQAIPETPEQLMRSRYSAYVTKNADYLIATWHPDCHANNWREEIEQSFLQTQWLSLRVISSSYAKNSDEGYVEFSTCFIDEKADHKQLIHERSRFLRIEKRWYYIDGITPKTGRNDLCPCGSGKKFKKCCNNH</sequence>
<name>A0A140NIN2_PROSM</name>
<dbReference type="InterPro" id="IPR032710">
    <property type="entry name" value="NTF2-like_dom_sf"/>
</dbReference>
<proteinExistence type="inferred from homology"/>
<dbReference type="AlphaFoldDB" id="A0A140NIN2"/>
<dbReference type="OrthoDB" id="21421at2"/>
<dbReference type="Pfam" id="PF02810">
    <property type="entry name" value="SEC-C"/>
    <property type="match status" value="1"/>
</dbReference>
<dbReference type="InterPro" id="IPR048469">
    <property type="entry name" value="YchJ-like_M"/>
</dbReference>
<accession>A0A140NIN2</accession>
<dbReference type="InterPro" id="IPR004027">
    <property type="entry name" value="SEC_C_motif"/>
</dbReference>
<dbReference type="KEGG" id="psi:S70_00675"/>
<dbReference type="RefSeq" id="WP_014656068.1">
    <property type="nucleotide sequence ID" value="NC_017731.1"/>
</dbReference>
<evidence type="ECO:0000256" key="1">
    <source>
        <dbReference type="ARBA" id="ARBA00010839"/>
    </source>
</evidence>
<comment type="similarity">
    <text evidence="1 2">Belongs to the UPF0225 family.</text>
</comment>
<gene>
    <name evidence="4" type="ordered locus">S70_00675</name>
</gene>
<dbReference type="HOGENOM" id="CLU_099590_0_0_6"/>
<dbReference type="NCBIfam" id="NF002449">
    <property type="entry name" value="PRK01617.1"/>
    <property type="match status" value="1"/>
</dbReference>
<dbReference type="Gene3D" id="3.10.450.50">
    <property type="match status" value="1"/>
</dbReference>
<reference evidence="5" key="2">
    <citation type="submission" date="2012-04" db="EMBL/GenBank/DDBJ databases">
        <title>Complete genome sequence of Providencia stuartii clinical isolate MRSN 2154.</title>
        <authorList>
            <person name="Clifford R.J."/>
            <person name="Hang J."/>
            <person name="Riley M.C."/>
            <person name="Onmus-Leone F."/>
            <person name="Kuschner R.A."/>
            <person name="Lesho E.P."/>
            <person name="Waterman P.E."/>
        </authorList>
    </citation>
    <scope>NUCLEOTIDE SEQUENCE [LARGE SCALE GENOMIC DNA]</scope>
    <source>
        <strain evidence="5">MRSN 2154</strain>
    </source>
</reference>
<dbReference type="SUPFAM" id="SSF54427">
    <property type="entry name" value="NTF2-like"/>
    <property type="match status" value="1"/>
</dbReference>
<dbReference type="NCBIfam" id="NF002486">
    <property type="entry name" value="PRK01752.1"/>
    <property type="match status" value="1"/>
</dbReference>
<evidence type="ECO:0000259" key="3">
    <source>
        <dbReference type="Pfam" id="PF17775"/>
    </source>
</evidence>
<dbReference type="PANTHER" id="PTHR33747">
    <property type="entry name" value="UPF0225 PROTEIN SCO1677"/>
    <property type="match status" value="1"/>
</dbReference>
<dbReference type="Pfam" id="PF17775">
    <property type="entry name" value="YchJ_M-like"/>
    <property type="match status" value="1"/>
</dbReference>
<dbReference type="SUPFAM" id="SSF103642">
    <property type="entry name" value="Sec-C motif"/>
    <property type="match status" value="1"/>
</dbReference>